<feature type="compositionally biased region" description="Basic residues" evidence="2">
    <location>
        <begin position="300"/>
        <end position="309"/>
    </location>
</feature>
<feature type="region of interest" description="Disordered" evidence="2">
    <location>
        <begin position="903"/>
        <end position="943"/>
    </location>
</feature>
<feature type="compositionally biased region" description="Basic and acidic residues" evidence="2">
    <location>
        <begin position="434"/>
        <end position="443"/>
    </location>
</feature>
<feature type="region of interest" description="Disordered" evidence="2">
    <location>
        <begin position="211"/>
        <end position="284"/>
    </location>
</feature>
<keyword evidence="1" id="KW-0175">Coiled coil</keyword>
<proteinExistence type="predicted"/>
<accession>A0ABQ8RM62</accession>
<protein>
    <submittedName>
        <fullName evidence="3">Uncharacterized protein</fullName>
    </submittedName>
</protein>
<evidence type="ECO:0000256" key="2">
    <source>
        <dbReference type="SAM" id="MobiDB-lite"/>
    </source>
</evidence>
<sequence>MQGSVSFPAALGSNLWIANFLDKHRDDEGVHVSSSDSQPSKNEAKFQKLYRKATAELRSVFNNDKSSGNSDFIGEHSTLASLLTYPLVRMSDLDTLTVEQPTTAHNAEHAKKSSWYAIFDTKSGNKLHKRTRSAPTSHYVPHVLETIGEEPDYHETAAFQSFLMAAQDSESEPNATTTVPDNTAGRVSPDGDDVSINTTCTVIIRRAAFNDRTEENRTDSDQEQKPIAPETERRKTVSFDVEPSRELPQPQIECSGALLTPSAIEEIGNKSPYPEQKKRKRSKSINSILSIIGKVGRLAKKKSAIKRPTKQATESRRPILRHKGAKLNNWKNDDANMNETTGDSHPTLQWNLPEQDNAMDDLFRNFSGALNFPDNNETGAPYFVSYGKELTNLPDFDKSVEDLAPRPAMQLNFGRSLSHCSYDSIRNPKRRSNGNHEPKEAIKENSSLMSDEEAHDIPDIETKSQAFARHRQCIERIKGIYDRQGIDRTGKFPESKPSLYEEDEQRQLREMVEDFKHPPKKLQSEENKPQRHDEDLSKSTNGSSNKAQRQLTVNTSPNQEASDGQVLMPEDIAIPSIEVPHDEQRVKQDNEIAPKPDDLSVVKLEIDARTNTGTSTDTDNVLPNAPLTTAALKDLENEQYTAFFKSLQQVREKSPDRFCSRQGAVGIRAWIAQIREHDHDMERDEAAEKFFEYTPSSEVNDDTLSELDHFPSMVSISHLLAAPDTNPSLQVETMFALQHPDCPQIRGTDAEQAQVDWNECIMVMDFANAAKETLHSQVLSSLTRNELIEDECDRAERVAYLYRQKKALETEEAQAAKRRYVRKVCRQFEKALDEVQRRAEMVKKEADDAQRCVKYLQRSYDEMEESIHRNTEALGYQRADNIVDAMELIKKTERDENIDIRQIERRGLAEPESPDSYGASEYYGPKAKTNEDLEPENPSDIFF</sequence>
<keyword evidence="4" id="KW-1185">Reference proteome</keyword>
<feature type="region of interest" description="Disordered" evidence="2">
    <location>
        <begin position="300"/>
        <end position="350"/>
    </location>
</feature>
<feature type="compositionally biased region" description="Basic and acidic residues" evidence="2">
    <location>
        <begin position="211"/>
        <end position="245"/>
    </location>
</feature>
<feature type="region of interest" description="Disordered" evidence="2">
    <location>
        <begin position="486"/>
        <end position="505"/>
    </location>
</feature>
<feature type="compositionally biased region" description="Polar residues" evidence="2">
    <location>
        <begin position="172"/>
        <end position="181"/>
    </location>
</feature>
<dbReference type="Proteomes" id="UP001152024">
    <property type="component" value="Unassembled WGS sequence"/>
</dbReference>
<feature type="coiled-coil region" evidence="1">
    <location>
        <begin position="825"/>
        <end position="852"/>
    </location>
</feature>
<evidence type="ECO:0000256" key="1">
    <source>
        <dbReference type="SAM" id="Coils"/>
    </source>
</evidence>
<feature type="region of interest" description="Disordered" evidence="2">
    <location>
        <begin position="168"/>
        <end position="193"/>
    </location>
</feature>
<dbReference type="EMBL" id="JAOQBH010000004">
    <property type="protein sequence ID" value="KAJ4137846.1"/>
    <property type="molecule type" value="Genomic_DNA"/>
</dbReference>
<feature type="compositionally biased region" description="Basic and acidic residues" evidence="2">
    <location>
        <begin position="514"/>
        <end position="537"/>
    </location>
</feature>
<comment type="caution">
    <text evidence="3">The sequence shown here is derived from an EMBL/GenBank/DDBJ whole genome shotgun (WGS) entry which is preliminary data.</text>
</comment>
<feature type="compositionally biased region" description="Polar residues" evidence="2">
    <location>
        <begin position="538"/>
        <end position="562"/>
    </location>
</feature>
<feature type="compositionally biased region" description="Polar residues" evidence="2">
    <location>
        <begin position="335"/>
        <end position="350"/>
    </location>
</feature>
<feature type="region of interest" description="Disordered" evidence="2">
    <location>
        <begin position="514"/>
        <end position="567"/>
    </location>
</feature>
<name>A0ABQ8RM62_FUSEQ</name>
<feature type="region of interest" description="Disordered" evidence="2">
    <location>
        <begin position="424"/>
        <end position="453"/>
    </location>
</feature>
<organism evidence="3 4">
    <name type="scientific">Fusarium equiseti</name>
    <name type="common">Fusarium scirpi</name>
    <dbReference type="NCBI Taxonomy" id="61235"/>
    <lineage>
        <taxon>Eukaryota</taxon>
        <taxon>Fungi</taxon>
        <taxon>Dikarya</taxon>
        <taxon>Ascomycota</taxon>
        <taxon>Pezizomycotina</taxon>
        <taxon>Sordariomycetes</taxon>
        <taxon>Hypocreomycetidae</taxon>
        <taxon>Hypocreales</taxon>
        <taxon>Nectriaceae</taxon>
        <taxon>Fusarium</taxon>
        <taxon>Fusarium incarnatum-equiseti species complex</taxon>
    </lineage>
</organism>
<evidence type="ECO:0000313" key="4">
    <source>
        <dbReference type="Proteomes" id="UP001152024"/>
    </source>
</evidence>
<reference evidence="3" key="1">
    <citation type="submission" date="2022-09" db="EMBL/GenBank/DDBJ databases">
        <title>Fusarium specimens isolated from Avocado Roots.</title>
        <authorList>
            <person name="Stajich J."/>
            <person name="Roper C."/>
            <person name="Heimlech-Rivalta G."/>
        </authorList>
    </citation>
    <scope>NUCLEOTIDE SEQUENCE</scope>
    <source>
        <strain evidence="3">CF00095</strain>
    </source>
</reference>
<evidence type="ECO:0000313" key="3">
    <source>
        <dbReference type="EMBL" id="KAJ4137846.1"/>
    </source>
</evidence>
<gene>
    <name evidence="3" type="ORF">NW768_003437</name>
</gene>